<feature type="domain" description="ER-bound oxygenase mpaB/mpaB'/Rubber oxygenase catalytic" evidence="1">
    <location>
        <begin position="160"/>
        <end position="351"/>
    </location>
</feature>
<dbReference type="PANTHER" id="PTHR37539">
    <property type="entry name" value="SECRETED PROTEIN-RELATED"/>
    <property type="match status" value="1"/>
</dbReference>
<dbReference type="Proteomes" id="UP000465304">
    <property type="component" value="Unassembled WGS sequence"/>
</dbReference>
<accession>A0A7I9ZKF7</accession>
<keyword evidence="3" id="KW-1185">Reference proteome</keyword>
<dbReference type="PANTHER" id="PTHR37539:SF1">
    <property type="entry name" value="ER-BOUND OXYGENASE MPAB_MPAB'_RUBBER OXYGENASE CATALYTIC DOMAIN-CONTAINING PROTEIN"/>
    <property type="match status" value="1"/>
</dbReference>
<dbReference type="Pfam" id="PF09995">
    <property type="entry name" value="MPAB_Lcp_cat"/>
    <property type="match status" value="1"/>
</dbReference>
<organism evidence="2 3">
    <name type="scientific">Mycolicibacterium hippocampi</name>
    <dbReference type="NCBI Taxonomy" id="659824"/>
    <lineage>
        <taxon>Bacteria</taxon>
        <taxon>Bacillati</taxon>
        <taxon>Actinomycetota</taxon>
        <taxon>Actinomycetes</taxon>
        <taxon>Mycobacteriales</taxon>
        <taxon>Mycobacteriaceae</taxon>
        <taxon>Mycolicibacterium</taxon>
    </lineage>
</organism>
<dbReference type="InterPro" id="IPR018713">
    <property type="entry name" value="MPAB/Lcp_cat_dom"/>
</dbReference>
<comment type="caution">
    <text evidence="2">The sequence shown here is derived from an EMBL/GenBank/DDBJ whole genome shotgun (WGS) entry which is preliminary data.</text>
</comment>
<dbReference type="GO" id="GO:0016491">
    <property type="term" value="F:oxidoreductase activity"/>
    <property type="evidence" value="ECO:0007669"/>
    <property type="project" value="InterPro"/>
</dbReference>
<evidence type="ECO:0000313" key="3">
    <source>
        <dbReference type="Proteomes" id="UP000465304"/>
    </source>
</evidence>
<evidence type="ECO:0000259" key="1">
    <source>
        <dbReference type="Pfam" id="PF09995"/>
    </source>
</evidence>
<evidence type="ECO:0000313" key="2">
    <source>
        <dbReference type="EMBL" id="GFH01323.1"/>
    </source>
</evidence>
<sequence>MLTQDTDVTHPRRFMAAQYRNRRLGRPLRLLTRTVRPDRELIDTIGQRLMHRDEVGAALVAAMRIDEPGHPDRVTMGQFKQALHHGVDSVPQCPPPLRDFFATVEHVPSWVDFDLVNEGASAYRRLGTNASDVMLQLSLIGGYRFGGPTDLLVETGGLTGRKTVRRLAETQKWAIAVSQPDAMRREGEGFALTVHVRLMHALVNHQFETNGRWDIEKWGLPINQTDQAATLGLFNGALLLGVRMLGVRVSSAESRAIMHMWKYVGWLMGVDEDWLCDREAEQHRLNYHLLITQSTVSEAGPALANAIVDAQRALHYPNLVGLRGAYARARLLSMLRYFLLAEGMDDLGLPRALPWAIVPVIAKNAVRYQMLSRTRRGRAYLERWGKRSSDDLLDKYFGEQQHAVGELPG</sequence>
<dbReference type="AlphaFoldDB" id="A0A7I9ZKF7"/>
<dbReference type="InterPro" id="IPR037473">
    <property type="entry name" value="Lcp-like"/>
</dbReference>
<reference evidence="2 3" key="1">
    <citation type="journal article" date="2019" name="Emerg. Microbes Infect.">
        <title>Comprehensive subspecies identification of 175 nontuberculous mycobacteria species based on 7547 genomic profiles.</title>
        <authorList>
            <person name="Matsumoto Y."/>
            <person name="Kinjo T."/>
            <person name="Motooka D."/>
            <person name="Nabeya D."/>
            <person name="Jung N."/>
            <person name="Uechi K."/>
            <person name="Horii T."/>
            <person name="Iida T."/>
            <person name="Fujita J."/>
            <person name="Nakamura S."/>
        </authorList>
    </citation>
    <scope>NUCLEOTIDE SEQUENCE [LARGE SCALE GENOMIC DNA]</scope>
    <source>
        <strain evidence="2 3">JCM 30996</strain>
    </source>
</reference>
<protein>
    <recommendedName>
        <fullName evidence="1">ER-bound oxygenase mpaB/mpaB'/Rubber oxygenase catalytic domain-containing protein</fullName>
    </recommendedName>
</protein>
<name>A0A7I9ZKF7_9MYCO</name>
<gene>
    <name evidence="2" type="ORF">MHIP_18060</name>
</gene>
<dbReference type="EMBL" id="BLLB01000002">
    <property type="protein sequence ID" value="GFH01323.1"/>
    <property type="molecule type" value="Genomic_DNA"/>
</dbReference>
<proteinExistence type="predicted"/>